<proteinExistence type="predicted"/>
<name>A0ABQ9CJQ6_9PASS</name>
<reference evidence="2" key="1">
    <citation type="submission" date="2019-10" db="EMBL/GenBank/DDBJ databases">
        <authorList>
            <person name="Soares A.E.R."/>
            <person name="Aleixo A."/>
            <person name="Schneider P."/>
            <person name="Miyaki C.Y."/>
            <person name="Schneider M.P."/>
            <person name="Mello C."/>
            <person name="Vasconcelos A.T.R."/>
        </authorList>
    </citation>
    <scope>NUCLEOTIDE SEQUENCE</scope>
    <source>
        <tissue evidence="2">Muscle</tissue>
    </source>
</reference>
<organism evidence="2 3">
    <name type="scientific">Willisornis vidua</name>
    <name type="common">Xingu scale-backed antbird</name>
    <dbReference type="NCBI Taxonomy" id="1566151"/>
    <lineage>
        <taxon>Eukaryota</taxon>
        <taxon>Metazoa</taxon>
        <taxon>Chordata</taxon>
        <taxon>Craniata</taxon>
        <taxon>Vertebrata</taxon>
        <taxon>Euteleostomi</taxon>
        <taxon>Archelosauria</taxon>
        <taxon>Archosauria</taxon>
        <taxon>Dinosauria</taxon>
        <taxon>Saurischia</taxon>
        <taxon>Theropoda</taxon>
        <taxon>Coelurosauria</taxon>
        <taxon>Aves</taxon>
        <taxon>Neognathae</taxon>
        <taxon>Neoaves</taxon>
        <taxon>Telluraves</taxon>
        <taxon>Australaves</taxon>
        <taxon>Passeriformes</taxon>
        <taxon>Thamnophilidae</taxon>
        <taxon>Willisornis</taxon>
    </lineage>
</organism>
<feature type="region of interest" description="Disordered" evidence="1">
    <location>
        <begin position="52"/>
        <end position="95"/>
    </location>
</feature>
<accession>A0ABQ9CJQ6</accession>
<evidence type="ECO:0000313" key="2">
    <source>
        <dbReference type="EMBL" id="KAJ7403511.1"/>
    </source>
</evidence>
<dbReference type="Proteomes" id="UP001145742">
    <property type="component" value="Unassembled WGS sequence"/>
</dbReference>
<feature type="compositionally biased region" description="Acidic residues" evidence="1">
    <location>
        <begin position="67"/>
        <end position="76"/>
    </location>
</feature>
<comment type="caution">
    <text evidence="2">The sequence shown here is derived from an EMBL/GenBank/DDBJ whole genome shotgun (WGS) entry which is preliminary data.</text>
</comment>
<keyword evidence="3" id="KW-1185">Reference proteome</keyword>
<gene>
    <name evidence="2" type="ORF">WISP_150512</name>
</gene>
<protein>
    <submittedName>
        <fullName evidence="2">Uncharacterized protein</fullName>
    </submittedName>
</protein>
<evidence type="ECO:0000313" key="3">
    <source>
        <dbReference type="Proteomes" id="UP001145742"/>
    </source>
</evidence>
<evidence type="ECO:0000256" key="1">
    <source>
        <dbReference type="SAM" id="MobiDB-lite"/>
    </source>
</evidence>
<dbReference type="EMBL" id="WHWB01034831">
    <property type="protein sequence ID" value="KAJ7403511.1"/>
    <property type="molecule type" value="Genomic_DNA"/>
</dbReference>
<feature type="compositionally biased region" description="Basic and acidic residues" evidence="1">
    <location>
        <begin position="82"/>
        <end position="95"/>
    </location>
</feature>
<sequence length="95" mass="10278">MPLVIYGREPLMVQSPVPNYLAVVARNSLQLEELFLELDAEKAKLKLERWASRDAGSGGGKGGDMESSGDCDDEDGCQGSGDRSHTADKHSFCAY</sequence>